<dbReference type="PANTHER" id="PTHR32309:SF13">
    <property type="entry name" value="FERRIC ENTEROBACTIN TRANSPORT PROTEIN FEPE"/>
    <property type="match status" value="1"/>
</dbReference>
<accession>A0AAC9IU35</accession>
<evidence type="ECO:0000313" key="3">
    <source>
        <dbReference type="Proteomes" id="UP000182060"/>
    </source>
</evidence>
<dbReference type="InterPro" id="IPR050445">
    <property type="entry name" value="Bact_polysacc_biosynth/exp"/>
</dbReference>
<evidence type="ECO:0000313" key="2">
    <source>
        <dbReference type="EMBL" id="APC00480.1"/>
    </source>
</evidence>
<evidence type="ECO:0000256" key="1">
    <source>
        <dbReference type="SAM" id="Phobius"/>
    </source>
</evidence>
<dbReference type="GO" id="GO:0005886">
    <property type="term" value="C:plasma membrane"/>
    <property type="evidence" value="ECO:0007669"/>
    <property type="project" value="TreeGrafter"/>
</dbReference>
<evidence type="ECO:0008006" key="4">
    <source>
        <dbReference type="Google" id="ProtNLM"/>
    </source>
</evidence>
<dbReference type="Proteomes" id="UP000182060">
    <property type="component" value="Chromosome"/>
</dbReference>
<dbReference type="RefSeq" id="WP_071538709.1">
    <property type="nucleotide sequence ID" value="NZ_CP015016.1"/>
</dbReference>
<dbReference type="GO" id="GO:0004713">
    <property type="term" value="F:protein tyrosine kinase activity"/>
    <property type="evidence" value="ECO:0007669"/>
    <property type="project" value="TreeGrafter"/>
</dbReference>
<keyword evidence="1" id="KW-1133">Transmembrane helix</keyword>
<proteinExistence type="predicted"/>
<protein>
    <recommendedName>
        <fullName evidence="4">Capsule biosynthesis protein</fullName>
    </recommendedName>
</protein>
<dbReference type="EMBL" id="CP015017">
    <property type="protein sequence ID" value="APC00480.1"/>
    <property type="molecule type" value="Genomic_DNA"/>
</dbReference>
<dbReference type="PANTHER" id="PTHR32309">
    <property type="entry name" value="TYROSINE-PROTEIN KINASE"/>
    <property type="match status" value="1"/>
</dbReference>
<keyword evidence="1" id="KW-0472">Membrane</keyword>
<name>A0AAC9IU35_9BURK</name>
<dbReference type="AlphaFoldDB" id="A0AAC9IU35"/>
<reference evidence="2" key="1">
    <citation type="journal article" date="2017" name="Appl. Environ. Microbiol.">
        <title>Microdiversification of a pelagic Polynucleobacter species is mainly driven by acquisition of genomic islands from a partially interspecific gene pool.</title>
        <authorList>
            <person name="Hoetzinger M."/>
            <person name="Hahn M.W."/>
            <person name="Jezberova J."/>
            <person name="Schmidt J."/>
            <person name="Koll U."/>
        </authorList>
    </citation>
    <scope>NUCLEOTIDE SEQUENCE</scope>
    <source>
        <strain evidence="2">MWH-RechtKol4</strain>
    </source>
</reference>
<sequence length="319" mass="36178">MTNTQLTFSKTKDKVITTYKKVEEKLGLLFIVVVIIPTLCSIIYFGFWASDVYISESQFVIRTAQNPTNPAIGDYTIASSLTTSAVLQDSAAIAGYMTSMNGLVDVNKDLDLIQLFTSHDIDIFNRFASFRWNQSMARLLVYFNSRISVDVDPVSFLTTLTVRTFTPQSAEKINQLLLSGGEQIVNQINERTKSDLIKFSQKNIIEARERLVKVQQNILMLRNSANQEHDKDFATKFQILSIERDTAERQISIALDAYSQAMMDAQHKSIYLETTSKPNRPDYPIEPKRIIDILATLMICLMVYGIVKIVLASVHEHKD</sequence>
<organism evidence="2 3">
    <name type="scientific">Polynucleobacter asymbioticus</name>
    <dbReference type="NCBI Taxonomy" id="576611"/>
    <lineage>
        <taxon>Bacteria</taxon>
        <taxon>Pseudomonadati</taxon>
        <taxon>Pseudomonadota</taxon>
        <taxon>Betaproteobacteria</taxon>
        <taxon>Burkholderiales</taxon>
        <taxon>Burkholderiaceae</taxon>
        <taxon>Polynucleobacter</taxon>
    </lineage>
</organism>
<gene>
    <name evidence="2" type="ORF">AOC25_02010</name>
</gene>
<feature type="transmembrane region" description="Helical" evidence="1">
    <location>
        <begin position="293"/>
        <end position="314"/>
    </location>
</feature>
<keyword evidence="1" id="KW-0812">Transmembrane</keyword>
<feature type="transmembrane region" description="Helical" evidence="1">
    <location>
        <begin position="26"/>
        <end position="49"/>
    </location>
</feature>